<dbReference type="EMBL" id="BJXA01000003">
    <property type="protein sequence ID" value="GEM36436.1"/>
    <property type="molecule type" value="Genomic_DNA"/>
</dbReference>
<dbReference type="Proteomes" id="UP000321424">
    <property type="component" value="Unassembled WGS sequence"/>
</dbReference>
<accession>A0A511M9N9</accession>
<proteinExistence type="predicted"/>
<gene>
    <name evidence="2" type="ORF">NN4_09550</name>
</gene>
<evidence type="ECO:0000313" key="3">
    <source>
        <dbReference type="Proteomes" id="UP000321424"/>
    </source>
</evidence>
<comment type="caution">
    <text evidence="2">The sequence shown here is derived from an EMBL/GenBank/DDBJ whole genome shotgun (WGS) entry which is preliminary data.</text>
</comment>
<evidence type="ECO:0000313" key="2">
    <source>
        <dbReference type="EMBL" id="GEM36436.1"/>
    </source>
</evidence>
<dbReference type="AlphaFoldDB" id="A0A511M9N9"/>
<reference evidence="2 3" key="1">
    <citation type="submission" date="2019-07" db="EMBL/GenBank/DDBJ databases">
        <title>Whole genome shotgun sequence of Nocardia ninae NBRC 108245.</title>
        <authorList>
            <person name="Hosoyama A."/>
            <person name="Uohara A."/>
            <person name="Ohji S."/>
            <person name="Ichikawa N."/>
        </authorList>
    </citation>
    <scope>NUCLEOTIDE SEQUENCE [LARGE SCALE GENOMIC DNA]</scope>
    <source>
        <strain evidence="2 3">NBRC 108245</strain>
    </source>
</reference>
<feature type="compositionally biased region" description="Polar residues" evidence="1">
    <location>
        <begin position="12"/>
        <end position="26"/>
    </location>
</feature>
<name>A0A511M9N9_9NOCA</name>
<feature type="region of interest" description="Disordered" evidence="1">
    <location>
        <begin position="1"/>
        <end position="27"/>
    </location>
</feature>
<protein>
    <submittedName>
        <fullName evidence="2">Uncharacterized protein</fullName>
    </submittedName>
</protein>
<keyword evidence="3" id="KW-1185">Reference proteome</keyword>
<organism evidence="2 3">
    <name type="scientific">Nocardia ninae NBRC 108245</name>
    <dbReference type="NCBI Taxonomy" id="1210091"/>
    <lineage>
        <taxon>Bacteria</taxon>
        <taxon>Bacillati</taxon>
        <taxon>Actinomycetota</taxon>
        <taxon>Actinomycetes</taxon>
        <taxon>Mycobacteriales</taxon>
        <taxon>Nocardiaceae</taxon>
        <taxon>Nocardia</taxon>
    </lineage>
</organism>
<sequence length="63" mass="6858">MPIDTERAPSARLNTTHSSNAANPSISIGMRRDNAAVRVVSTEVTGRELKLAIPKFVNARLRV</sequence>
<evidence type="ECO:0000256" key="1">
    <source>
        <dbReference type="SAM" id="MobiDB-lite"/>
    </source>
</evidence>